<dbReference type="Pfam" id="PF07396">
    <property type="entry name" value="Porin_O_P"/>
    <property type="match status" value="1"/>
</dbReference>
<evidence type="ECO:0000313" key="4">
    <source>
        <dbReference type="Proteomes" id="UP000249229"/>
    </source>
</evidence>
<feature type="compositionally biased region" description="Low complexity" evidence="1">
    <location>
        <begin position="71"/>
        <end position="102"/>
    </location>
</feature>
<protein>
    <submittedName>
        <fullName evidence="3">Porin</fullName>
    </submittedName>
</protein>
<evidence type="ECO:0000256" key="2">
    <source>
        <dbReference type="SAM" id="SignalP"/>
    </source>
</evidence>
<reference evidence="3 4" key="1">
    <citation type="submission" date="2017-08" db="EMBL/GenBank/DDBJ databases">
        <title>Infants hospitalized years apart are colonized by the same room-sourced microbial strains.</title>
        <authorList>
            <person name="Brooks B."/>
            <person name="Olm M.R."/>
            <person name="Firek B.A."/>
            <person name="Baker R."/>
            <person name="Thomas B.C."/>
            <person name="Morowitz M.J."/>
            <person name="Banfield J.F."/>
        </authorList>
    </citation>
    <scope>NUCLEOTIDE SEQUENCE [LARGE SCALE GENOMIC DNA]</scope>
    <source>
        <strain evidence="3">S2_005_001_R1_22</strain>
    </source>
</reference>
<evidence type="ECO:0000313" key="3">
    <source>
        <dbReference type="EMBL" id="PZQ63077.1"/>
    </source>
</evidence>
<dbReference type="AlphaFoldDB" id="A0A2W5QYC3"/>
<evidence type="ECO:0000256" key="1">
    <source>
        <dbReference type="SAM" id="MobiDB-lite"/>
    </source>
</evidence>
<dbReference type="SUPFAM" id="SSF56935">
    <property type="entry name" value="Porins"/>
    <property type="match status" value="1"/>
</dbReference>
<dbReference type="InterPro" id="IPR023614">
    <property type="entry name" value="Porin_dom_sf"/>
</dbReference>
<name>A0A2W5QYC3_9SPHN</name>
<proteinExistence type="predicted"/>
<dbReference type="EMBL" id="QFQI01000001">
    <property type="protein sequence ID" value="PZQ63077.1"/>
    <property type="molecule type" value="Genomic_DNA"/>
</dbReference>
<feature type="signal peptide" evidence="2">
    <location>
        <begin position="1"/>
        <end position="21"/>
    </location>
</feature>
<comment type="caution">
    <text evidence="3">The sequence shown here is derived from an EMBL/GenBank/DDBJ whole genome shotgun (WGS) entry which is preliminary data.</text>
</comment>
<sequence length="509" mass="54478">MKAVLNVVALTALLFPQVASAQSGEKAGETEAVYRTLLALIDEMVGNGLLSRTRADALIARAQRGEAVQVAERSQPRPAAPSPAGDAPSGTPRPAVATAARAVEAEPPRAGTEVAARQPDVPADLKVDWSRGAPVFTSRDGAFSFKPRGRILADVQTTHGSDADSRNITTSTLRQFRFGAQGTVGSHLFYQFEADFRRNQTEVVNTFVGYRRRFGDIEADVRAGSLLTDRGIDVATAAQSNPFITLNVNSLAVAPNGGIFLMGLAGRASGPNWHASIAVHGDRVDADTGNSDNRILLTRAHWNPIVWRNGAVHLGGWLYDEAMPGRNATVAVNTLIAGAINSNVRVDTATLTRVDGSRAFGAELGLFRGPLYAYGEYGQRRLARGPGATFDEATYKALSISGGWWITGETVPYQTRSGTMIAPRVMKPMMGSGGNWGALELVGRYEHVDFSDVPSGGTGTTWTLGLNWHLTNYFRLMADVSHWRTDNIIGVAPGRDTGDTLSARAEVSF</sequence>
<feature type="chain" id="PRO_5016103998" evidence="2">
    <location>
        <begin position="22"/>
        <end position="509"/>
    </location>
</feature>
<dbReference type="InterPro" id="IPR010870">
    <property type="entry name" value="Porin_O/P"/>
</dbReference>
<accession>A0A2W5QYC3</accession>
<keyword evidence="2" id="KW-0732">Signal</keyword>
<gene>
    <name evidence="3" type="ORF">DI544_02570</name>
</gene>
<dbReference type="Gene3D" id="2.40.160.10">
    <property type="entry name" value="Porin"/>
    <property type="match status" value="1"/>
</dbReference>
<feature type="region of interest" description="Disordered" evidence="1">
    <location>
        <begin position="67"/>
        <end position="119"/>
    </location>
</feature>
<organism evidence="3 4">
    <name type="scientific">Sphingomonas taxi</name>
    <dbReference type="NCBI Taxonomy" id="1549858"/>
    <lineage>
        <taxon>Bacteria</taxon>
        <taxon>Pseudomonadati</taxon>
        <taxon>Pseudomonadota</taxon>
        <taxon>Alphaproteobacteria</taxon>
        <taxon>Sphingomonadales</taxon>
        <taxon>Sphingomonadaceae</taxon>
        <taxon>Sphingomonas</taxon>
    </lineage>
</organism>
<dbReference type="Proteomes" id="UP000249229">
    <property type="component" value="Unassembled WGS sequence"/>
</dbReference>